<comment type="caution">
    <text evidence="2">The sequence shown here is derived from an EMBL/GenBank/DDBJ whole genome shotgun (WGS) entry which is preliminary data.</text>
</comment>
<accession>A0AAE0KRL5</accession>
<organism evidence="2 3">
    <name type="scientific">Cymbomonas tetramitiformis</name>
    <dbReference type="NCBI Taxonomy" id="36881"/>
    <lineage>
        <taxon>Eukaryota</taxon>
        <taxon>Viridiplantae</taxon>
        <taxon>Chlorophyta</taxon>
        <taxon>Pyramimonadophyceae</taxon>
        <taxon>Pyramimonadales</taxon>
        <taxon>Pyramimonadaceae</taxon>
        <taxon>Cymbomonas</taxon>
    </lineage>
</organism>
<feature type="compositionally biased region" description="Gly residues" evidence="1">
    <location>
        <begin position="80"/>
        <end position="95"/>
    </location>
</feature>
<name>A0AAE0KRL5_9CHLO</name>
<protein>
    <submittedName>
        <fullName evidence="2">Uncharacterized protein</fullName>
    </submittedName>
</protein>
<evidence type="ECO:0000313" key="2">
    <source>
        <dbReference type="EMBL" id="KAK3257884.1"/>
    </source>
</evidence>
<evidence type="ECO:0000313" key="3">
    <source>
        <dbReference type="Proteomes" id="UP001190700"/>
    </source>
</evidence>
<gene>
    <name evidence="2" type="ORF">CYMTET_33044</name>
</gene>
<proteinExistence type="predicted"/>
<evidence type="ECO:0000256" key="1">
    <source>
        <dbReference type="SAM" id="MobiDB-lite"/>
    </source>
</evidence>
<dbReference type="EMBL" id="LGRX02020010">
    <property type="protein sequence ID" value="KAK3257884.1"/>
    <property type="molecule type" value="Genomic_DNA"/>
</dbReference>
<sequence length="153" mass="15086">MEGPHLSLRLELSGPSRVASADLGSGALAAGQSGGEEAVGMAGGGVQGVALGTAAVAAEHGADAADVGGVVEPPRPLEGVLGGASGSAQLEGGGGRKGRGGQVVWFARLRGETAVGAGAIHSRRGRRRDSTGARAWWATRMGLERRGGHGCED</sequence>
<feature type="region of interest" description="Disordered" evidence="1">
    <location>
        <begin position="75"/>
        <end position="97"/>
    </location>
</feature>
<dbReference type="Proteomes" id="UP001190700">
    <property type="component" value="Unassembled WGS sequence"/>
</dbReference>
<dbReference type="AlphaFoldDB" id="A0AAE0KRL5"/>
<keyword evidence="3" id="KW-1185">Reference proteome</keyword>
<reference evidence="2 3" key="1">
    <citation type="journal article" date="2015" name="Genome Biol. Evol.">
        <title>Comparative Genomics of a Bacterivorous Green Alga Reveals Evolutionary Causalities and Consequences of Phago-Mixotrophic Mode of Nutrition.</title>
        <authorList>
            <person name="Burns J.A."/>
            <person name="Paasch A."/>
            <person name="Narechania A."/>
            <person name="Kim E."/>
        </authorList>
    </citation>
    <scope>NUCLEOTIDE SEQUENCE [LARGE SCALE GENOMIC DNA]</scope>
    <source>
        <strain evidence="2 3">PLY_AMNH</strain>
    </source>
</reference>